<gene>
    <name evidence="12" type="ORF">UXM345_LOCUS31996</name>
</gene>
<keyword evidence="5" id="KW-0255">Endonuclease</keyword>
<dbReference type="Proteomes" id="UP000663842">
    <property type="component" value="Unassembled WGS sequence"/>
</dbReference>
<dbReference type="Gene3D" id="3.10.10.10">
    <property type="entry name" value="HIV Type 1 Reverse Transcriptase, subunit A, domain 1"/>
    <property type="match status" value="1"/>
</dbReference>
<feature type="domain" description="Integrase catalytic" evidence="11">
    <location>
        <begin position="1175"/>
        <end position="1334"/>
    </location>
</feature>
<protein>
    <recommendedName>
        <fullName evidence="14">Endonuclease</fullName>
    </recommendedName>
</protein>
<evidence type="ECO:0000256" key="8">
    <source>
        <dbReference type="ARBA" id="ARBA00023268"/>
    </source>
</evidence>
<keyword evidence="8" id="KW-0511">Multifunctional enzyme</keyword>
<evidence type="ECO:0000256" key="3">
    <source>
        <dbReference type="ARBA" id="ARBA00022695"/>
    </source>
</evidence>
<organism evidence="12 13">
    <name type="scientific">Rotaria magnacalcarata</name>
    <dbReference type="NCBI Taxonomy" id="392030"/>
    <lineage>
        <taxon>Eukaryota</taxon>
        <taxon>Metazoa</taxon>
        <taxon>Spiralia</taxon>
        <taxon>Gnathifera</taxon>
        <taxon>Rotifera</taxon>
        <taxon>Eurotatoria</taxon>
        <taxon>Bdelloidea</taxon>
        <taxon>Philodinida</taxon>
        <taxon>Philodinidae</taxon>
        <taxon>Rotaria</taxon>
    </lineage>
</organism>
<sequence length="1429" mass="165236">MSNLNQDDVFGSLRSQLLLSHIEKLPKFTGRSKQNVSKWLREVNQTMHLLKLSDMEKLFYIPSCLEADAKDWFFDNYHFVPSWSLFVQKLLDTFESSSKADIAFNRLRQYQQSLHQDVRQYYFELMKLCKEANPLMDESSKLQYLKDGLKSSLRFDILLKNPTTTEEFLKYAQKIEELRSLDEQQEIMEQSSQQQPNLITTSARSSNSPTNYARTSQTNNKTTTTRHNLSNQHRQNNRTPKPPYRCYRCDGSSIDGDAPTRLLNPSPIFILAKVNQVITKIMFDTGSAKSFIKKSILEQTNHVNIQFKQQSYLMADGSSTFNILGTTEIFIEFEKSCTSIIAGVVDALCVDCLLGMDYINKYYVNLNNKEKQVQVHIQDIIVDLPMENTMKTINVLGRANAFTYFHPNQEKPIQIISHISSGHMLFSPADALKSKGLVTPHAIVPVVDHIATIFIYNSSMENQQLLYQEIVGEITPYCDTEFVSTIFDPQTRFSIDEDQSKSLTSTSETNIRSLLTHLDDQQDLAEAWQIFTKHHRLFDTTTITIAETDTPHVICTENKPPTTSRPYPQTIEKQNATFDILQQMLKNQQIRPSFSQYSAPILLIKKRDGSYRFIVDYRKLNNITVQDNYPLPNLEQAIQMVGGRRYYSKLDLKSGYFQIPIKEDDKHKTAFITTHGLFEFNVLAQGLKNSPPSFQRIMSGLLLPCKKFSIVYLDDILIYSDNFDQHLQHVNQVLAILNKHKFQLNPPKCEIFRTSIDYLGHTISNDGVRPLQERIEKILSLPQPISLHQANAFIGSIGWYRKFIKNYAHIAVPISAVTNLTKANKHKFHWDQDQREAFDKLKEALITDPLFLTYPDDKLSLTLEIDASDNCIGGVLFQEDDNGQRKNIYFHSQMLPKPQRKWPTIEKEALAIYYCVLRMKLYLLGREFTVYTDHCPLRDMQLKPSNNRRVDRISLILQQYNIKQIHHLSGKCNCMADYLSRYPRQVEDDDDFIEEDFGVVPGIQHCGAVITRAQAKAQLTIPDTVIVESVADQSLVVDDQPPRVAGHVFDVTKIADAQKQDSFYQEQIHKLQQESLKCSFELKGDILYKIIKRGIANLKLIYIPLSLVFQVVKVYHASSWAGHFGFRRTYNNLKDRYWWPNMKDTIRNYLHSCLQCQKFNFARHKSYGFLHPIESPSGPFQMIGMDYSGPFPITSQGNKYVLAITDYFTKWVIAIPTEKQNAQTTAEVLHEHYICIYGVPRQILSDQGTPFNNQLVDAFTTILGCHHIKSTPYHPQTNGAIERFNATFERQLAKVTNVHMNDWDIHLKSVVLAYNTGKHASTEYSPYQLQFGRHPNLPPDPPIAQYEFLKPNDYFQFFRRTLTLYHRQAKQNIIQHQQYYKTNYDTHRADPKFNIGDRVLKRLSTSRTKLSSIYSDPMVVIDAEHPTYW</sequence>
<evidence type="ECO:0000256" key="1">
    <source>
        <dbReference type="ARBA" id="ARBA00022670"/>
    </source>
</evidence>
<dbReference type="Gene3D" id="3.10.20.370">
    <property type="match status" value="1"/>
</dbReference>
<dbReference type="GO" id="GO:0004519">
    <property type="term" value="F:endonuclease activity"/>
    <property type="evidence" value="ECO:0007669"/>
    <property type="project" value="UniProtKB-KW"/>
</dbReference>
<dbReference type="Gene3D" id="3.30.70.270">
    <property type="match status" value="2"/>
</dbReference>
<dbReference type="Pfam" id="PF08284">
    <property type="entry name" value="RVP_2"/>
    <property type="match status" value="1"/>
</dbReference>
<reference evidence="12" key="1">
    <citation type="submission" date="2021-02" db="EMBL/GenBank/DDBJ databases">
        <authorList>
            <person name="Nowell W R."/>
        </authorList>
    </citation>
    <scope>NUCLEOTIDE SEQUENCE</scope>
</reference>
<feature type="domain" description="Reverse transcriptase" evidence="10">
    <location>
        <begin position="585"/>
        <end position="763"/>
    </location>
</feature>
<dbReference type="PROSITE" id="PS50878">
    <property type="entry name" value="RT_POL"/>
    <property type="match status" value="1"/>
</dbReference>
<evidence type="ECO:0000256" key="2">
    <source>
        <dbReference type="ARBA" id="ARBA00022679"/>
    </source>
</evidence>
<keyword evidence="6" id="KW-0378">Hydrolase</keyword>
<dbReference type="InterPro" id="IPR043502">
    <property type="entry name" value="DNA/RNA_pol_sf"/>
</dbReference>
<evidence type="ECO:0000256" key="5">
    <source>
        <dbReference type="ARBA" id="ARBA00022759"/>
    </source>
</evidence>
<dbReference type="InterPro" id="IPR000477">
    <property type="entry name" value="RT_dom"/>
</dbReference>
<evidence type="ECO:0000313" key="13">
    <source>
        <dbReference type="Proteomes" id="UP000663842"/>
    </source>
</evidence>
<dbReference type="InterPro" id="IPR041588">
    <property type="entry name" value="Integrase_H2C2"/>
</dbReference>
<dbReference type="Gene3D" id="3.30.420.10">
    <property type="entry name" value="Ribonuclease H-like superfamily/Ribonuclease H"/>
    <property type="match status" value="1"/>
</dbReference>
<dbReference type="InterPro" id="IPR001584">
    <property type="entry name" value="Integrase_cat-core"/>
</dbReference>
<dbReference type="GO" id="GO:0015074">
    <property type="term" value="P:DNA integration"/>
    <property type="evidence" value="ECO:0007669"/>
    <property type="project" value="InterPro"/>
</dbReference>
<feature type="non-terminal residue" evidence="12">
    <location>
        <position position="1429"/>
    </location>
</feature>
<dbReference type="FunFam" id="3.30.70.270:FF:000020">
    <property type="entry name" value="Transposon Tf2-6 polyprotein-like Protein"/>
    <property type="match status" value="1"/>
</dbReference>
<dbReference type="InterPro" id="IPR041577">
    <property type="entry name" value="RT_RNaseH_2"/>
</dbReference>
<dbReference type="InterPro" id="IPR043128">
    <property type="entry name" value="Rev_trsase/Diguanyl_cyclase"/>
</dbReference>
<dbReference type="FunFam" id="3.30.420.10:FF:000032">
    <property type="entry name" value="Retrovirus-related Pol polyprotein from transposon 297-like Protein"/>
    <property type="match status" value="1"/>
</dbReference>
<keyword evidence="1" id="KW-0645">Protease</keyword>
<dbReference type="CDD" id="cd00303">
    <property type="entry name" value="retropepsin_like"/>
    <property type="match status" value="1"/>
</dbReference>
<evidence type="ECO:0000259" key="11">
    <source>
        <dbReference type="PROSITE" id="PS50994"/>
    </source>
</evidence>
<keyword evidence="4" id="KW-0540">Nuclease</keyword>
<dbReference type="InterPro" id="IPR012337">
    <property type="entry name" value="RNaseH-like_sf"/>
</dbReference>
<dbReference type="Pfam" id="PF17921">
    <property type="entry name" value="Integrase_H2C2"/>
    <property type="match status" value="1"/>
</dbReference>
<dbReference type="EMBL" id="CAJOBF010009407">
    <property type="protein sequence ID" value="CAF4274396.1"/>
    <property type="molecule type" value="Genomic_DNA"/>
</dbReference>
<comment type="caution">
    <text evidence="12">The sequence shown here is derived from an EMBL/GenBank/DDBJ whole genome shotgun (WGS) entry which is preliminary data.</text>
</comment>
<feature type="compositionally biased region" description="Polar residues" evidence="9">
    <location>
        <begin position="196"/>
        <end position="214"/>
    </location>
</feature>
<evidence type="ECO:0000313" key="12">
    <source>
        <dbReference type="EMBL" id="CAF4274396.1"/>
    </source>
</evidence>
<dbReference type="PROSITE" id="PS50994">
    <property type="entry name" value="INTEGRASE"/>
    <property type="match status" value="1"/>
</dbReference>
<dbReference type="SUPFAM" id="SSF50630">
    <property type="entry name" value="Acid proteases"/>
    <property type="match status" value="1"/>
</dbReference>
<evidence type="ECO:0008006" key="14">
    <source>
        <dbReference type="Google" id="ProtNLM"/>
    </source>
</evidence>
<feature type="region of interest" description="Disordered" evidence="9">
    <location>
        <begin position="186"/>
        <end position="244"/>
    </location>
</feature>
<accession>A0A820GBW0</accession>
<dbReference type="SUPFAM" id="SSF53098">
    <property type="entry name" value="Ribonuclease H-like"/>
    <property type="match status" value="1"/>
</dbReference>
<evidence type="ECO:0000259" key="10">
    <source>
        <dbReference type="PROSITE" id="PS50878"/>
    </source>
</evidence>
<dbReference type="Gene3D" id="1.10.340.70">
    <property type="match status" value="1"/>
</dbReference>
<evidence type="ECO:0000256" key="7">
    <source>
        <dbReference type="ARBA" id="ARBA00022918"/>
    </source>
</evidence>
<dbReference type="Gene3D" id="2.40.70.10">
    <property type="entry name" value="Acid Proteases"/>
    <property type="match status" value="1"/>
</dbReference>
<dbReference type="FunFam" id="1.10.340.70:FF:000001">
    <property type="entry name" value="Retrovirus-related Pol polyprotein from transposon gypsy-like Protein"/>
    <property type="match status" value="1"/>
</dbReference>
<keyword evidence="2" id="KW-0808">Transferase</keyword>
<dbReference type="Pfam" id="PF00665">
    <property type="entry name" value="rve"/>
    <property type="match status" value="1"/>
</dbReference>
<dbReference type="InterPro" id="IPR050951">
    <property type="entry name" value="Retrovirus_Pol_polyprotein"/>
</dbReference>
<dbReference type="Pfam" id="PF00078">
    <property type="entry name" value="RVT_1"/>
    <property type="match status" value="1"/>
</dbReference>
<dbReference type="InterPro" id="IPR036397">
    <property type="entry name" value="RNaseH_sf"/>
</dbReference>
<dbReference type="FunFam" id="3.10.10.10:FF:000007">
    <property type="entry name" value="Retrovirus-related Pol polyprotein from transposon 17.6-like Protein"/>
    <property type="match status" value="1"/>
</dbReference>
<proteinExistence type="predicted"/>
<dbReference type="GO" id="GO:0003964">
    <property type="term" value="F:RNA-directed DNA polymerase activity"/>
    <property type="evidence" value="ECO:0007669"/>
    <property type="project" value="UniProtKB-KW"/>
</dbReference>
<dbReference type="Pfam" id="PF17919">
    <property type="entry name" value="RT_RNaseH_2"/>
    <property type="match status" value="1"/>
</dbReference>
<dbReference type="PANTHER" id="PTHR37984:SF5">
    <property type="entry name" value="PROTEIN NYNRIN-LIKE"/>
    <property type="match status" value="1"/>
</dbReference>
<dbReference type="InterPro" id="IPR021109">
    <property type="entry name" value="Peptidase_aspartic_dom_sf"/>
</dbReference>
<dbReference type="SUPFAM" id="SSF56672">
    <property type="entry name" value="DNA/RNA polymerases"/>
    <property type="match status" value="1"/>
</dbReference>
<dbReference type="GO" id="GO:0003676">
    <property type="term" value="F:nucleic acid binding"/>
    <property type="evidence" value="ECO:0007669"/>
    <property type="project" value="InterPro"/>
</dbReference>
<evidence type="ECO:0000256" key="4">
    <source>
        <dbReference type="ARBA" id="ARBA00022722"/>
    </source>
</evidence>
<dbReference type="PANTHER" id="PTHR37984">
    <property type="entry name" value="PROTEIN CBG26694"/>
    <property type="match status" value="1"/>
</dbReference>
<dbReference type="CDD" id="cd01647">
    <property type="entry name" value="RT_LTR"/>
    <property type="match status" value="1"/>
</dbReference>
<feature type="compositionally biased region" description="Low complexity" evidence="9">
    <location>
        <begin position="215"/>
        <end position="228"/>
    </location>
</feature>
<dbReference type="GO" id="GO:0006508">
    <property type="term" value="P:proteolysis"/>
    <property type="evidence" value="ECO:0007669"/>
    <property type="project" value="UniProtKB-KW"/>
</dbReference>
<name>A0A820GBW0_9BILA</name>
<dbReference type="CDD" id="cd09274">
    <property type="entry name" value="RNase_HI_RT_Ty3"/>
    <property type="match status" value="1"/>
</dbReference>
<evidence type="ECO:0000256" key="6">
    <source>
        <dbReference type="ARBA" id="ARBA00022801"/>
    </source>
</evidence>
<keyword evidence="7" id="KW-0695">RNA-directed DNA polymerase</keyword>
<feature type="compositionally biased region" description="Polar residues" evidence="9">
    <location>
        <begin position="229"/>
        <end position="239"/>
    </location>
</feature>
<evidence type="ECO:0000256" key="9">
    <source>
        <dbReference type="SAM" id="MobiDB-lite"/>
    </source>
</evidence>
<dbReference type="GO" id="GO:0008233">
    <property type="term" value="F:peptidase activity"/>
    <property type="evidence" value="ECO:0007669"/>
    <property type="project" value="UniProtKB-KW"/>
</dbReference>
<keyword evidence="3" id="KW-0548">Nucleotidyltransferase</keyword>